<feature type="signal peptide" evidence="6">
    <location>
        <begin position="1"/>
        <end position="26"/>
    </location>
</feature>
<name>A0A835BIN3_9POAL</name>
<dbReference type="Pfam" id="PF14368">
    <property type="entry name" value="LTP_2"/>
    <property type="match status" value="2"/>
</dbReference>
<keyword evidence="3" id="KW-1015">Disulfide bond</keyword>
<gene>
    <name evidence="8" type="ORF">HU200_039502</name>
</gene>
<sequence length="310" mass="32587">MTPWYINSMLLALLVAFAAVVAPSIAARPNAAAAAPAPSSSSDEVLHPTSLFDDIGHLIGEIPDLPLPRILPCPPAFPKIPLIPCGKPSEVTECRPSLAKYMPACASFLTGGEPSPPKRCCKSVGALVGDLGSSSLCVCHVMNGEADRLFQAPVNHTRAISFMELCGYDIIRPEEAPEFCGPEPRECRSSLRSLTPCAGFLTNASVPAPPNACCDGFDPFFADQSSDAALLCLCHIASADIAELLPAPANHTRVASVMEECGLGLPIDALSRFCRNNREEVPPIDPPSQPSAASGSQGPSTEALKKMQRG</sequence>
<dbReference type="InterPro" id="IPR043325">
    <property type="entry name" value="LTSS"/>
</dbReference>
<proteinExistence type="inferred from homology"/>
<dbReference type="OrthoDB" id="687130at2759"/>
<keyword evidence="2 6" id="KW-0732">Signal</keyword>
<feature type="compositionally biased region" description="Low complexity" evidence="5">
    <location>
        <begin position="290"/>
        <end position="300"/>
    </location>
</feature>
<comment type="caution">
    <text evidence="8">The sequence shown here is derived from an EMBL/GenBank/DDBJ whole genome shotgun (WGS) entry which is preliminary data.</text>
</comment>
<evidence type="ECO:0000256" key="5">
    <source>
        <dbReference type="SAM" id="MobiDB-lite"/>
    </source>
</evidence>
<dbReference type="PANTHER" id="PTHR33044">
    <property type="entry name" value="BIFUNCTIONAL INHIBITOR/LIPID-TRANSFER PROTEIN/SEED STORAGE 2S ALBUMIN SUPERFAMILY PROTEIN-RELATED"/>
    <property type="match status" value="1"/>
</dbReference>
<evidence type="ECO:0000256" key="2">
    <source>
        <dbReference type="ARBA" id="ARBA00022729"/>
    </source>
</evidence>
<dbReference type="EMBL" id="JACEFO010001934">
    <property type="protein sequence ID" value="KAF8692674.1"/>
    <property type="molecule type" value="Genomic_DNA"/>
</dbReference>
<dbReference type="InterPro" id="IPR036312">
    <property type="entry name" value="Bifun_inhib/LTP/seed_sf"/>
</dbReference>
<protein>
    <recommendedName>
        <fullName evidence="7">Bifunctional inhibitor/plant lipid transfer protein/seed storage helical domain-containing protein</fullName>
    </recommendedName>
</protein>
<feature type="domain" description="Bifunctional inhibitor/plant lipid transfer protein/seed storage helical" evidence="7">
    <location>
        <begin position="90"/>
        <end position="169"/>
    </location>
</feature>
<evidence type="ECO:0000259" key="7">
    <source>
        <dbReference type="Pfam" id="PF14368"/>
    </source>
</evidence>
<reference evidence="8" key="1">
    <citation type="submission" date="2020-07" db="EMBL/GenBank/DDBJ databases">
        <title>Genome sequence and genetic diversity analysis of an under-domesticated orphan crop, white fonio (Digitaria exilis).</title>
        <authorList>
            <person name="Bennetzen J.L."/>
            <person name="Chen S."/>
            <person name="Ma X."/>
            <person name="Wang X."/>
            <person name="Yssel A.E.J."/>
            <person name="Chaluvadi S.R."/>
            <person name="Johnson M."/>
            <person name="Gangashetty P."/>
            <person name="Hamidou F."/>
            <person name="Sanogo M.D."/>
            <person name="Zwaenepoel A."/>
            <person name="Wallace J."/>
            <person name="Van De Peer Y."/>
            <person name="Van Deynze A."/>
        </authorList>
    </citation>
    <scope>NUCLEOTIDE SEQUENCE</scope>
    <source>
        <tissue evidence="8">Leaves</tissue>
    </source>
</reference>
<evidence type="ECO:0000256" key="1">
    <source>
        <dbReference type="ARBA" id="ARBA00009748"/>
    </source>
</evidence>
<keyword evidence="9" id="KW-1185">Reference proteome</keyword>
<keyword evidence="4" id="KW-0325">Glycoprotein</keyword>
<dbReference type="Gene3D" id="1.10.110.10">
    <property type="entry name" value="Plant lipid-transfer and hydrophobic proteins"/>
    <property type="match status" value="2"/>
</dbReference>
<feature type="chain" id="PRO_5032697569" description="Bifunctional inhibitor/plant lipid transfer protein/seed storage helical domain-containing protein" evidence="6">
    <location>
        <begin position="27"/>
        <end position="310"/>
    </location>
</feature>
<evidence type="ECO:0000313" key="9">
    <source>
        <dbReference type="Proteomes" id="UP000636709"/>
    </source>
</evidence>
<organism evidence="8 9">
    <name type="scientific">Digitaria exilis</name>
    <dbReference type="NCBI Taxonomy" id="1010633"/>
    <lineage>
        <taxon>Eukaryota</taxon>
        <taxon>Viridiplantae</taxon>
        <taxon>Streptophyta</taxon>
        <taxon>Embryophyta</taxon>
        <taxon>Tracheophyta</taxon>
        <taxon>Spermatophyta</taxon>
        <taxon>Magnoliopsida</taxon>
        <taxon>Liliopsida</taxon>
        <taxon>Poales</taxon>
        <taxon>Poaceae</taxon>
        <taxon>PACMAD clade</taxon>
        <taxon>Panicoideae</taxon>
        <taxon>Panicodae</taxon>
        <taxon>Paniceae</taxon>
        <taxon>Anthephorinae</taxon>
        <taxon>Digitaria</taxon>
    </lineage>
</organism>
<dbReference type="AlphaFoldDB" id="A0A835BIN3"/>
<dbReference type="Proteomes" id="UP000636709">
    <property type="component" value="Unassembled WGS sequence"/>
</dbReference>
<evidence type="ECO:0000256" key="3">
    <source>
        <dbReference type="ARBA" id="ARBA00023157"/>
    </source>
</evidence>
<dbReference type="CDD" id="cd00010">
    <property type="entry name" value="AAI_LTSS"/>
    <property type="match status" value="2"/>
</dbReference>
<evidence type="ECO:0000256" key="6">
    <source>
        <dbReference type="SAM" id="SignalP"/>
    </source>
</evidence>
<comment type="similarity">
    <text evidence="1">Belongs to the plant LTP family.</text>
</comment>
<evidence type="ECO:0000256" key="4">
    <source>
        <dbReference type="ARBA" id="ARBA00023180"/>
    </source>
</evidence>
<accession>A0A835BIN3</accession>
<dbReference type="InterPro" id="IPR016140">
    <property type="entry name" value="Bifunc_inhib/LTP/seed_store"/>
</dbReference>
<evidence type="ECO:0000313" key="8">
    <source>
        <dbReference type="EMBL" id="KAF8692674.1"/>
    </source>
</evidence>
<dbReference type="SUPFAM" id="SSF47699">
    <property type="entry name" value="Bifunctional inhibitor/lipid-transfer protein/seed storage 2S albumin"/>
    <property type="match status" value="2"/>
</dbReference>
<feature type="region of interest" description="Disordered" evidence="5">
    <location>
        <begin position="278"/>
        <end position="310"/>
    </location>
</feature>
<feature type="domain" description="Bifunctional inhibitor/plant lipid transfer protein/seed storage helical" evidence="7">
    <location>
        <begin position="184"/>
        <end position="264"/>
    </location>
</feature>